<reference evidence="2" key="1">
    <citation type="submission" date="2017-05" db="EMBL/GenBank/DDBJ databases">
        <authorList>
            <person name="Sharma S."/>
            <person name="Sidhu C."/>
            <person name="Pinnaka A.K."/>
        </authorList>
    </citation>
    <scope>NUCLEOTIDE SEQUENCE [LARGE SCALE GENOMIC DNA]</scope>
    <source>
        <strain evidence="2">AK93</strain>
    </source>
</reference>
<dbReference type="EMBL" id="NFZW01000021">
    <property type="protein sequence ID" value="RFA33455.1"/>
    <property type="molecule type" value="Genomic_DNA"/>
</dbReference>
<dbReference type="AlphaFoldDB" id="A0A3E0WNC7"/>
<evidence type="ECO:0000313" key="2">
    <source>
        <dbReference type="Proteomes" id="UP000256763"/>
    </source>
</evidence>
<protein>
    <submittedName>
        <fullName evidence="1">Uncharacterized protein</fullName>
    </submittedName>
</protein>
<name>A0A3E0WNC7_9GAMM</name>
<accession>A0A3E0WNC7</accession>
<comment type="caution">
    <text evidence="1">The sequence shown here is derived from an EMBL/GenBank/DDBJ whole genome shotgun (WGS) entry which is preliminary data.</text>
</comment>
<evidence type="ECO:0000313" key="1">
    <source>
        <dbReference type="EMBL" id="RFA33455.1"/>
    </source>
</evidence>
<dbReference type="Proteomes" id="UP000256763">
    <property type="component" value="Unassembled WGS sequence"/>
</dbReference>
<sequence length="70" mass="7819">MFCFIALHVEMPTYPALLLSAVRCCWVRWNPPGLFNWLRTDAGPLLANASLSMSYVQGAVGAYNNDVFHT</sequence>
<proteinExistence type="predicted"/>
<gene>
    <name evidence="1" type="ORF">CAL65_17520</name>
</gene>
<keyword evidence="2" id="KW-1185">Reference proteome</keyword>
<organism evidence="1 2">
    <name type="scientific">Alkalilimnicola ehrlichii</name>
    <dbReference type="NCBI Taxonomy" id="351052"/>
    <lineage>
        <taxon>Bacteria</taxon>
        <taxon>Pseudomonadati</taxon>
        <taxon>Pseudomonadota</taxon>
        <taxon>Gammaproteobacteria</taxon>
        <taxon>Chromatiales</taxon>
        <taxon>Ectothiorhodospiraceae</taxon>
        <taxon>Alkalilimnicola</taxon>
    </lineage>
</organism>